<proteinExistence type="predicted"/>
<name>A0A1H9GF59_9PSEU</name>
<protein>
    <recommendedName>
        <fullName evidence="3">ANTAR domain-containing protein</fullName>
    </recommendedName>
</protein>
<dbReference type="Proteomes" id="UP000199028">
    <property type="component" value="Unassembled WGS sequence"/>
</dbReference>
<evidence type="ECO:0000313" key="2">
    <source>
        <dbReference type="Proteomes" id="UP000199028"/>
    </source>
</evidence>
<evidence type="ECO:0000313" key="1">
    <source>
        <dbReference type="EMBL" id="SEQ48699.1"/>
    </source>
</evidence>
<reference evidence="2" key="1">
    <citation type="submission" date="2016-10" db="EMBL/GenBank/DDBJ databases">
        <authorList>
            <person name="Varghese N."/>
            <person name="Submissions S."/>
        </authorList>
    </citation>
    <scope>NUCLEOTIDE SEQUENCE [LARGE SCALE GENOMIC DNA]</scope>
    <source>
        <strain evidence="2">CGMCC 4.578</strain>
    </source>
</reference>
<evidence type="ECO:0008006" key="3">
    <source>
        <dbReference type="Google" id="ProtNLM"/>
    </source>
</evidence>
<dbReference type="RefSeq" id="WP_090064091.1">
    <property type="nucleotide sequence ID" value="NZ_FOFT01000002.1"/>
</dbReference>
<dbReference type="EMBL" id="FOFT01000002">
    <property type="protein sequence ID" value="SEQ48699.1"/>
    <property type="molecule type" value="Genomic_DNA"/>
</dbReference>
<accession>A0A1H9GF59</accession>
<organism evidence="1 2">
    <name type="scientific">Lentzea flaviverrucosa</name>
    <dbReference type="NCBI Taxonomy" id="200379"/>
    <lineage>
        <taxon>Bacteria</taxon>
        <taxon>Bacillati</taxon>
        <taxon>Actinomycetota</taxon>
        <taxon>Actinomycetes</taxon>
        <taxon>Pseudonocardiales</taxon>
        <taxon>Pseudonocardiaceae</taxon>
        <taxon>Lentzea</taxon>
    </lineage>
</organism>
<gene>
    <name evidence="1" type="ORF">SAMN05216195_102539</name>
</gene>
<sequence>MTMTTELDEPSSRHQRATALEKLDNAVCTALAGVDPDEARQGLEEAVAVCSAARAAVSPQVVGCVEAAGEHLRYGERMEARMLLTVAHRLLGRVSRSMAVPAPSTPGDVVLGR</sequence>
<keyword evidence="2" id="KW-1185">Reference proteome</keyword>
<dbReference type="AlphaFoldDB" id="A0A1H9GF59"/>
<dbReference type="OrthoDB" id="3695600at2"/>